<dbReference type="AlphaFoldDB" id="A0A0C9N5U7"/>
<feature type="region of interest" description="Disordered" evidence="1">
    <location>
        <begin position="1"/>
        <end position="68"/>
    </location>
</feature>
<name>A0A0C9N5U7_SPHPI</name>
<feature type="region of interest" description="Disordered" evidence="1">
    <location>
        <begin position="82"/>
        <end position="107"/>
    </location>
</feature>
<organism evidence="2 3">
    <name type="scientific">Sphingomonas paucimobilis NBRC 13935</name>
    <dbReference type="NCBI Taxonomy" id="1219050"/>
    <lineage>
        <taxon>Bacteria</taxon>
        <taxon>Pseudomonadati</taxon>
        <taxon>Pseudomonadota</taxon>
        <taxon>Alphaproteobacteria</taxon>
        <taxon>Sphingomonadales</taxon>
        <taxon>Sphingomonadaceae</taxon>
        <taxon>Sphingomonas</taxon>
    </lineage>
</organism>
<accession>A0A0C9N5U7</accession>
<comment type="caution">
    <text evidence="2">The sequence shown here is derived from an EMBL/GenBank/DDBJ whole genome shotgun (WGS) entry which is preliminary data.</text>
</comment>
<dbReference type="EMBL" id="BBJS01000046">
    <property type="protein sequence ID" value="GAN14859.1"/>
    <property type="molecule type" value="Genomic_DNA"/>
</dbReference>
<proteinExistence type="predicted"/>
<evidence type="ECO:0000313" key="3">
    <source>
        <dbReference type="Proteomes" id="UP000032025"/>
    </source>
</evidence>
<reference evidence="2 3" key="1">
    <citation type="submission" date="2014-08" db="EMBL/GenBank/DDBJ databases">
        <title>Whole genome shotgun sequence of Sphingomonas paucimobilis NBRC 13935.</title>
        <authorList>
            <person name="Hosoyama A."/>
            <person name="Hashimoto M."/>
            <person name="Hosoyama Y."/>
            <person name="Noguchi M."/>
            <person name="Uohara A."/>
            <person name="Ohji S."/>
            <person name="Katano-Makiyama Y."/>
            <person name="Ichikawa N."/>
            <person name="Kimura A."/>
            <person name="Yamazoe A."/>
            <person name="Fujita N."/>
        </authorList>
    </citation>
    <scope>NUCLEOTIDE SEQUENCE [LARGE SCALE GENOMIC DNA]</scope>
    <source>
        <strain evidence="2 3">NBRC 13935</strain>
    </source>
</reference>
<keyword evidence="3" id="KW-1185">Reference proteome</keyword>
<feature type="compositionally biased region" description="Pro residues" evidence="1">
    <location>
        <begin position="1"/>
        <end position="10"/>
    </location>
</feature>
<dbReference type="Proteomes" id="UP000032025">
    <property type="component" value="Unassembled WGS sequence"/>
</dbReference>
<evidence type="ECO:0000313" key="2">
    <source>
        <dbReference type="EMBL" id="GAN14859.1"/>
    </source>
</evidence>
<feature type="compositionally biased region" description="Basic and acidic residues" evidence="1">
    <location>
        <begin position="50"/>
        <end position="59"/>
    </location>
</feature>
<protein>
    <submittedName>
        <fullName evidence="2">DNA, contig: SP646</fullName>
    </submittedName>
</protein>
<sequence>MLPPAPPAPIAPSRDRFPLTGDEKGMGWNAPAAPATVSGEPSAITPLGSKPEKAADRPRPASQETCPSRVVFRPVRVCRTDGDIPRATTAPWRARSAGGVARGDMSR</sequence>
<gene>
    <name evidence="2" type="ORF">SP6_46_00390</name>
</gene>
<feature type="compositionally biased region" description="Basic and acidic residues" evidence="1">
    <location>
        <begin position="13"/>
        <end position="25"/>
    </location>
</feature>
<evidence type="ECO:0000256" key="1">
    <source>
        <dbReference type="SAM" id="MobiDB-lite"/>
    </source>
</evidence>